<comment type="function">
    <text evidence="8">Presumably involved in the processing and regular turnover of intracellular proteins. Catalyzes the removal of unsubstituted N-terminal amino acids from various peptides.</text>
</comment>
<dbReference type="GO" id="GO:0005737">
    <property type="term" value="C:cytoplasm"/>
    <property type="evidence" value="ECO:0007669"/>
    <property type="project" value="UniProtKB-SubCell"/>
</dbReference>
<evidence type="ECO:0000256" key="2">
    <source>
        <dbReference type="ARBA" id="ARBA00000967"/>
    </source>
</evidence>
<keyword evidence="8" id="KW-0963">Cytoplasm</keyword>
<dbReference type="GO" id="GO:0030145">
    <property type="term" value="F:manganese ion binding"/>
    <property type="evidence" value="ECO:0007669"/>
    <property type="project" value="UniProtKB-UniRule"/>
</dbReference>
<dbReference type="PROSITE" id="PS00631">
    <property type="entry name" value="CYTOSOL_AP"/>
    <property type="match status" value="1"/>
</dbReference>
<dbReference type="EMBL" id="CP048685">
    <property type="protein sequence ID" value="QPJ60809.1"/>
    <property type="molecule type" value="Genomic_DNA"/>
</dbReference>
<keyword evidence="8" id="KW-0479">Metal-binding</keyword>
<comment type="subcellular location">
    <subcellularLocation>
        <location evidence="8">Cytoplasm</location>
    </subcellularLocation>
</comment>
<dbReference type="SUPFAM" id="SSF53187">
    <property type="entry name" value="Zn-dependent exopeptidases"/>
    <property type="match status" value="1"/>
</dbReference>
<dbReference type="EC" id="3.4.11.1" evidence="8"/>
<feature type="binding site" evidence="8">
    <location>
        <position position="360"/>
    </location>
    <ligand>
        <name>Mn(2+)</name>
        <dbReference type="ChEBI" id="CHEBI:29035"/>
        <label>2</label>
    </ligand>
</feature>
<dbReference type="PRINTS" id="PR00481">
    <property type="entry name" value="LAMNOPPTDASE"/>
</dbReference>
<evidence type="ECO:0000256" key="3">
    <source>
        <dbReference type="ARBA" id="ARBA00009528"/>
    </source>
</evidence>
<comment type="cofactor">
    <cofactor evidence="8">
        <name>Mn(2+)</name>
        <dbReference type="ChEBI" id="CHEBI:29035"/>
    </cofactor>
    <text evidence="8">Binds 2 manganese ions per subunit.</text>
</comment>
<accession>A0A7T0BTN8</accession>
<evidence type="ECO:0000313" key="11">
    <source>
        <dbReference type="Proteomes" id="UP000594688"/>
    </source>
</evidence>
<dbReference type="NCBIfam" id="NF002083">
    <property type="entry name" value="PRK00913.3-5"/>
    <property type="match status" value="1"/>
</dbReference>
<dbReference type="Pfam" id="PF00883">
    <property type="entry name" value="Peptidase_M17"/>
    <property type="match status" value="1"/>
</dbReference>
<gene>
    <name evidence="8" type="primary">pepA</name>
    <name evidence="10" type="ORF">G3M70_02460</name>
</gene>
<dbReference type="SUPFAM" id="SSF52949">
    <property type="entry name" value="Macro domain-like"/>
    <property type="match status" value="1"/>
</dbReference>
<dbReference type="NCBIfam" id="NF002074">
    <property type="entry name" value="PRK00913.1-4"/>
    <property type="match status" value="1"/>
</dbReference>
<feature type="binding site" evidence="8">
    <location>
        <position position="281"/>
    </location>
    <ligand>
        <name>Mn(2+)</name>
        <dbReference type="ChEBI" id="CHEBI:29035"/>
        <label>2</label>
    </ligand>
</feature>
<dbReference type="InterPro" id="IPR043472">
    <property type="entry name" value="Macro_dom-like"/>
</dbReference>
<dbReference type="PANTHER" id="PTHR11963:SF23">
    <property type="entry name" value="CYTOSOL AMINOPEPTIDASE"/>
    <property type="match status" value="1"/>
</dbReference>
<name>A0A7T0BTN8_9BACT</name>
<reference evidence="10 11" key="1">
    <citation type="submission" date="2020-02" db="EMBL/GenBank/DDBJ databases">
        <title>Genomic and physiological characterization of two novel Nitrospinaceae genera.</title>
        <authorList>
            <person name="Mueller A.J."/>
            <person name="Jung M.-Y."/>
            <person name="Strachan C.R."/>
            <person name="Herbold C.W."/>
            <person name="Kirkegaard R.H."/>
            <person name="Daims H."/>
        </authorList>
    </citation>
    <scope>NUCLEOTIDE SEQUENCE [LARGE SCALE GENOMIC DNA]</scope>
    <source>
        <strain evidence="10">EB</strain>
    </source>
</reference>
<evidence type="ECO:0000256" key="6">
    <source>
        <dbReference type="ARBA" id="ARBA00022801"/>
    </source>
</evidence>
<evidence type="ECO:0000313" key="10">
    <source>
        <dbReference type="EMBL" id="QPJ60809.1"/>
    </source>
</evidence>
<comment type="catalytic activity">
    <reaction evidence="1 8">
        <text>Release of an N-terminal amino acid, Xaa-|-Yaa-, in which Xaa is preferably Leu, but may be other amino acids including Pro although not Arg or Lys, and Yaa may be Pro. Amino acid amides and methyl esters are also readily hydrolyzed, but rates on arylamides are exceedingly low.</text>
        <dbReference type="EC" id="3.4.11.1"/>
    </reaction>
</comment>
<dbReference type="PANTHER" id="PTHR11963">
    <property type="entry name" value="LEUCINE AMINOPEPTIDASE-RELATED"/>
    <property type="match status" value="1"/>
</dbReference>
<feature type="active site" evidence="8">
    <location>
        <position position="362"/>
    </location>
</feature>
<dbReference type="Pfam" id="PF02789">
    <property type="entry name" value="Peptidase_M17_N"/>
    <property type="match status" value="1"/>
</dbReference>
<evidence type="ECO:0000256" key="4">
    <source>
        <dbReference type="ARBA" id="ARBA00022438"/>
    </source>
</evidence>
<dbReference type="Proteomes" id="UP000594688">
    <property type="component" value="Chromosome"/>
</dbReference>
<feature type="binding site" evidence="8">
    <location>
        <position position="360"/>
    </location>
    <ligand>
        <name>Mn(2+)</name>
        <dbReference type="ChEBI" id="CHEBI:29035"/>
        <label>1</label>
    </ligand>
</feature>
<comment type="catalytic activity">
    <reaction evidence="2 8">
        <text>Release of an N-terminal amino acid, preferentially leucine, but not glutamic or aspartic acids.</text>
        <dbReference type="EC" id="3.4.11.10"/>
    </reaction>
</comment>
<dbReference type="InterPro" id="IPR023042">
    <property type="entry name" value="Peptidase_M17_leu_NH2_pept"/>
</dbReference>
<sequence>MKTLIKTQDPLAIQTDCLILFCTEKKLSGLLKTFDQLLGGAVTSQIKSGRFEGKKNQTCLLDSRGAYPAEHLLVVGLGKQKDANLESLRQAAGTAIKLAEKSRFKKPVVCFPEKDLGKIGGGRDTDQNTPWQVIAEAVNLALFHFDEYKSQNEEDEKDASPRLDSVTLLCPAKARERAIKKNVDQGLRLAEAVTVTRNLQWQPGNTATPMYLASEAKKLARRHKFSCKVLGEKEMKKQGMGSLLGVAQGSENPPALIVMEYSGGKKKQAPVVIVGKGITFDTGGISLKPGAGMDEMKYDMSGGAVTIGAMCAAASLKLPVNLVGIVPAAENMPSGRAIKPGDILTASNGKTIEVLNTDAEGRLVLADALVYAQKYEPRAVIDLATLTGACLVALGHQAAAVVGTDQKLIDKLTEAGTAIGERVWQLPLYEEFEKSVKSDVADLKNIASPGVGGGTIVGAAFLKSFVGDFPWAHLDIAGTAWTGEEKPYVPKGGTGYGVRLLIETLRSL</sequence>
<keyword evidence="5 8" id="KW-0645">Protease</keyword>
<dbReference type="CDD" id="cd00433">
    <property type="entry name" value="Peptidase_M17"/>
    <property type="match status" value="1"/>
</dbReference>
<dbReference type="EC" id="3.4.11.10" evidence="8"/>
<dbReference type="NCBIfam" id="NF002073">
    <property type="entry name" value="PRK00913.1-2"/>
    <property type="match status" value="1"/>
</dbReference>
<dbReference type="NCBIfam" id="NF002077">
    <property type="entry name" value="PRK00913.2-4"/>
    <property type="match status" value="1"/>
</dbReference>
<keyword evidence="6 8" id="KW-0378">Hydrolase</keyword>
<keyword evidence="7 8" id="KW-0464">Manganese</keyword>
<evidence type="ECO:0000256" key="8">
    <source>
        <dbReference type="HAMAP-Rule" id="MF_00181"/>
    </source>
</evidence>
<organism evidence="10 11">
    <name type="scientific">Candidatus Nitronauta litoralis</name>
    <dbReference type="NCBI Taxonomy" id="2705533"/>
    <lineage>
        <taxon>Bacteria</taxon>
        <taxon>Pseudomonadati</taxon>
        <taxon>Nitrospinota/Tectimicrobiota group</taxon>
        <taxon>Nitrospinota</taxon>
        <taxon>Nitrospinia</taxon>
        <taxon>Nitrospinales</taxon>
        <taxon>Nitrospinaceae</taxon>
        <taxon>Candidatus Nitronauta</taxon>
    </lineage>
</organism>
<feature type="binding site" evidence="8">
    <location>
        <position position="358"/>
    </location>
    <ligand>
        <name>Mn(2+)</name>
        <dbReference type="ChEBI" id="CHEBI:29035"/>
        <label>1</label>
    </ligand>
</feature>
<evidence type="ECO:0000259" key="9">
    <source>
        <dbReference type="PROSITE" id="PS00631"/>
    </source>
</evidence>
<protein>
    <recommendedName>
        <fullName evidence="8">Probable cytosol aminopeptidase</fullName>
        <ecNumber evidence="8">3.4.11.1</ecNumber>
    </recommendedName>
    <alternativeName>
        <fullName evidence="8">Leucine aminopeptidase</fullName>
        <shortName evidence="8">LAP</shortName>
        <ecNumber evidence="8">3.4.11.10</ecNumber>
    </alternativeName>
    <alternativeName>
        <fullName evidence="8">Leucyl aminopeptidase</fullName>
    </alternativeName>
</protein>
<evidence type="ECO:0000256" key="7">
    <source>
        <dbReference type="ARBA" id="ARBA00023211"/>
    </source>
</evidence>
<dbReference type="GO" id="GO:0070006">
    <property type="term" value="F:metalloaminopeptidase activity"/>
    <property type="evidence" value="ECO:0007669"/>
    <property type="project" value="InterPro"/>
</dbReference>
<feature type="active site" evidence="8">
    <location>
        <position position="288"/>
    </location>
</feature>
<evidence type="ECO:0000256" key="1">
    <source>
        <dbReference type="ARBA" id="ARBA00000135"/>
    </source>
</evidence>
<dbReference type="GO" id="GO:0006508">
    <property type="term" value="P:proteolysis"/>
    <property type="evidence" value="ECO:0007669"/>
    <property type="project" value="UniProtKB-KW"/>
</dbReference>
<dbReference type="AlphaFoldDB" id="A0A7T0BTN8"/>
<feature type="binding site" evidence="8">
    <location>
        <position position="276"/>
    </location>
    <ligand>
        <name>Mn(2+)</name>
        <dbReference type="ChEBI" id="CHEBI:29035"/>
        <label>2</label>
    </ligand>
</feature>
<dbReference type="InterPro" id="IPR008283">
    <property type="entry name" value="Peptidase_M17_N"/>
</dbReference>
<dbReference type="Gene3D" id="3.40.630.10">
    <property type="entry name" value="Zn peptidases"/>
    <property type="match status" value="1"/>
</dbReference>
<dbReference type="HAMAP" id="MF_00181">
    <property type="entry name" value="Cytosol_peptidase_M17"/>
    <property type="match status" value="1"/>
</dbReference>
<keyword evidence="4 8" id="KW-0031">Aminopeptidase</keyword>
<evidence type="ECO:0000256" key="5">
    <source>
        <dbReference type="ARBA" id="ARBA00022670"/>
    </source>
</evidence>
<proteinExistence type="inferred from homology"/>
<dbReference type="KEGG" id="nli:G3M70_02460"/>
<comment type="similarity">
    <text evidence="3 8">Belongs to the peptidase M17 family.</text>
</comment>
<feature type="binding site" evidence="8">
    <location>
        <position position="281"/>
    </location>
    <ligand>
        <name>Mn(2+)</name>
        <dbReference type="ChEBI" id="CHEBI:29035"/>
        <label>1</label>
    </ligand>
</feature>
<dbReference type="Gene3D" id="3.40.220.10">
    <property type="entry name" value="Leucine Aminopeptidase, subunit E, domain 1"/>
    <property type="match status" value="1"/>
</dbReference>
<dbReference type="InterPro" id="IPR000819">
    <property type="entry name" value="Peptidase_M17_C"/>
</dbReference>
<dbReference type="InterPro" id="IPR011356">
    <property type="entry name" value="Leucine_aapep/pepB"/>
</dbReference>
<feature type="domain" description="Cytosol aminopeptidase" evidence="9">
    <location>
        <begin position="356"/>
        <end position="363"/>
    </location>
</feature>
<feature type="binding site" evidence="8">
    <location>
        <position position="299"/>
    </location>
    <ligand>
        <name>Mn(2+)</name>
        <dbReference type="ChEBI" id="CHEBI:29035"/>
        <label>2</label>
    </ligand>
</feature>